<name>A0ACC2V1J6_9TREE</name>
<evidence type="ECO:0000313" key="1">
    <source>
        <dbReference type="EMBL" id="KAJ9092492.1"/>
    </source>
</evidence>
<dbReference type="EMBL" id="JASBWR010000135">
    <property type="protein sequence ID" value="KAJ9092492.1"/>
    <property type="molecule type" value="Genomic_DNA"/>
</dbReference>
<accession>A0ACC2V1J6</accession>
<sequence>MEHELAAAEGFRYARPVGFQEVTPAIRTSAGEARALNVIGSALTKQPHNPGRSANFEGPRPLFPGISRASSGRVDRFRPFEVAGRRDDQDKNAEVEDSGRKSLKHTMEICDGAYADAPDRYAEQDQVAVKGSFAPQPPPRQPNAIESLTPAQLLRGLFAKTGLRQGEQGNTTVPNRTEPASQQGEEVYSQSLPLPSQGYVEDSYQTQVNGSLRLDNNVQAEEGMGIESVSNSADEMPAIKPHDQLEEVPVERPELHIKAAILGEHAATGDAGPARVDDSQTVEQHSRDGEQRTAVALPEAVAEYRSVAQVLSNLPPHRILMPVTAQSVDQGEGDHVDSLRKASVAQQQEATTNTAIQYQDTTSAREPRTNDDSVQSSDNVSVEVAGRGSASISTALRHVDNLIGISSSRSRSGRAVVSSKKLGGKSIADLINNQGNSHPQSRKQPHQQADMDMVILQTPAEAALQPDTRSSAATSKSVMSNRKSLVNTVSKAPAQPGMHKKKTHDSVKQKVTSAAKEQVVTGNARYQQRIHQSVSANGLSAGELKAARAAALPPQNRSPVTTVLRHVFTPSKYQRDKALDALLSRASTISPLAQANKVHPRASPVHARQARHDTAEPMIRSPGRPHQSVGAPHDGTIDEKAAMDLMFKAREREAEIARLRDKVDALNVQATVLETEKIELMAKNEEILSKNQQALKKQKEAVARARDIVVQSQVMQLEMCKPELDETKDALFSQVTAMHRYVDSLKSEVSNAREGEERVIIEQLKSEVKNLGNTTIQLQVQLDDEKSAKVSINESLLAAIGNVSKITEETQCLREEYIRARRVASEEYQTSLVAIENDRESVRQTLNSQIQSLAKTNEALLDKIHALQKELVKAETLATSLSDQLEDSKKNSLRLEESHKAEQKAREIAHRSLEGEHEKLKQEYERARLLGMNSEARCQELQTAIANSAEHFAIQQQAHDSELTNQKRAATLKEEALLAQLSSASEEYKRTREMLVKCESSLQLKSSEKEAINKQYLELETRFDRLKSDYEANVRDQQSALKTGSELITQVRQSAEKNVGLERKIAKLEKQLTIALEAQRKLEGDLASVEDSRKMCLSRSRKMEQEKASRQDMVEELKKIAEDGKAAHLEDVEKERARYERLKAVQDGFKDRYESGELTSLERDVLGMHVERIQTNHEEVLGKASRMVYVPESASLTACRIILYQIKSELAAAQTDASRWKKTAGRAASEKSQKIGGRSLIGSDFDDQSSSPHEPLRSTLPRKEHAPLIDFTNAAAAPVRAPSTPLTDIAPSEGRASFCPSRNVTHLEVDYLGPPRKRNDNLQNQTLSAFLAGANSTTKRVSFQELAGSPSDEMDNDEPDTLGRIAGEEDDMEEDIEESECLMETANTFTARVASSIENFTQPASKQVSVQAEKSVRVEVGATAVAPPKATQNKGSNATLGMIRSTRSQTQATTYTGASRKRVASILLGNDMESFSSTQEDAIYSRRGAVKKQRR</sequence>
<reference evidence="1" key="1">
    <citation type="submission" date="2023-04" db="EMBL/GenBank/DDBJ databases">
        <title>Draft Genome sequencing of Naganishia species isolated from polar environments using Oxford Nanopore Technology.</title>
        <authorList>
            <person name="Leo P."/>
            <person name="Venkateswaran K."/>
        </authorList>
    </citation>
    <scope>NUCLEOTIDE SEQUENCE</scope>
    <source>
        <strain evidence="1">MNA-CCFEE 5261</strain>
    </source>
</reference>
<gene>
    <name evidence="1" type="ORF">QFC19_008705</name>
</gene>
<keyword evidence="2" id="KW-1185">Reference proteome</keyword>
<dbReference type="Proteomes" id="UP001241377">
    <property type="component" value="Unassembled WGS sequence"/>
</dbReference>
<evidence type="ECO:0000313" key="2">
    <source>
        <dbReference type="Proteomes" id="UP001241377"/>
    </source>
</evidence>
<protein>
    <submittedName>
        <fullName evidence="1">Uncharacterized protein</fullName>
    </submittedName>
</protein>
<comment type="caution">
    <text evidence="1">The sequence shown here is derived from an EMBL/GenBank/DDBJ whole genome shotgun (WGS) entry which is preliminary data.</text>
</comment>
<organism evidence="1 2">
    <name type="scientific">Naganishia cerealis</name>
    <dbReference type="NCBI Taxonomy" id="610337"/>
    <lineage>
        <taxon>Eukaryota</taxon>
        <taxon>Fungi</taxon>
        <taxon>Dikarya</taxon>
        <taxon>Basidiomycota</taxon>
        <taxon>Agaricomycotina</taxon>
        <taxon>Tremellomycetes</taxon>
        <taxon>Filobasidiales</taxon>
        <taxon>Filobasidiaceae</taxon>
        <taxon>Naganishia</taxon>
    </lineage>
</organism>
<proteinExistence type="predicted"/>